<dbReference type="SUPFAM" id="SSF52788">
    <property type="entry name" value="Phosphotyrosine protein phosphatases I"/>
    <property type="match status" value="1"/>
</dbReference>
<dbReference type="PANTHER" id="PTHR43428:SF1">
    <property type="entry name" value="ARSENATE REDUCTASE"/>
    <property type="match status" value="1"/>
</dbReference>
<evidence type="ECO:0000313" key="3">
    <source>
        <dbReference type="EMBL" id="HDY59509.1"/>
    </source>
</evidence>
<name>A0A7V0Z6M2_UNCW3</name>
<evidence type="ECO:0000256" key="1">
    <source>
        <dbReference type="ARBA" id="ARBA00022849"/>
    </source>
</evidence>
<gene>
    <name evidence="3" type="ORF">ENP86_08165</name>
</gene>
<proteinExistence type="predicted"/>
<sequence length="142" mass="16268">MKKPKVLFLCYHNSARSQMAEGLLKNLAGDKFDVYSAGIEPTEVNPLAIEAMNEIGIDISDYKSKSAKDFLGEHFGYIITVCDDAKEKCPTFPDVSVRMHWTFEDPAKASGNKTERLEVFHKVRDRIKEKILNWLKELEKEE</sequence>
<protein>
    <submittedName>
        <fullName evidence="3">Arsenate reductase ArsC</fullName>
    </submittedName>
</protein>
<dbReference type="InterPro" id="IPR023485">
    <property type="entry name" value="Ptyr_pPase"/>
</dbReference>
<accession>A0A7V0Z6M2</accession>
<dbReference type="CDD" id="cd16345">
    <property type="entry name" value="LMWP_ArsC"/>
    <property type="match status" value="1"/>
</dbReference>
<dbReference type="GO" id="GO:0046685">
    <property type="term" value="P:response to arsenic-containing substance"/>
    <property type="evidence" value="ECO:0007669"/>
    <property type="project" value="UniProtKB-KW"/>
</dbReference>
<dbReference type="Gene3D" id="3.40.50.2300">
    <property type="match status" value="1"/>
</dbReference>
<keyword evidence="1" id="KW-0059">Arsenical resistance</keyword>
<dbReference type="EMBL" id="DSKY01000020">
    <property type="protein sequence ID" value="HDY59509.1"/>
    <property type="molecule type" value="Genomic_DNA"/>
</dbReference>
<dbReference type="AlphaFoldDB" id="A0A7V0Z6M2"/>
<reference evidence="3" key="1">
    <citation type="journal article" date="2020" name="mSystems">
        <title>Genome- and Community-Level Interaction Insights into Carbon Utilization and Element Cycling Functions of Hydrothermarchaeota in Hydrothermal Sediment.</title>
        <authorList>
            <person name="Zhou Z."/>
            <person name="Liu Y."/>
            <person name="Xu W."/>
            <person name="Pan J."/>
            <person name="Luo Z.H."/>
            <person name="Li M."/>
        </authorList>
    </citation>
    <scope>NUCLEOTIDE SEQUENCE [LARGE SCALE GENOMIC DNA]</scope>
    <source>
        <strain evidence="3">SpSt-258</strain>
    </source>
</reference>
<feature type="domain" description="Phosphotyrosine protein phosphatase I" evidence="2">
    <location>
        <begin position="4"/>
        <end position="137"/>
    </location>
</feature>
<dbReference type="SMART" id="SM00226">
    <property type="entry name" value="LMWPc"/>
    <property type="match status" value="1"/>
</dbReference>
<comment type="caution">
    <text evidence="3">The sequence shown here is derived from an EMBL/GenBank/DDBJ whole genome shotgun (WGS) entry which is preliminary data.</text>
</comment>
<organism evidence="3">
    <name type="scientific">candidate division WOR-3 bacterium</name>
    <dbReference type="NCBI Taxonomy" id="2052148"/>
    <lineage>
        <taxon>Bacteria</taxon>
        <taxon>Bacteria division WOR-3</taxon>
    </lineage>
</organism>
<evidence type="ECO:0000259" key="2">
    <source>
        <dbReference type="SMART" id="SM00226"/>
    </source>
</evidence>
<dbReference type="PANTHER" id="PTHR43428">
    <property type="entry name" value="ARSENATE REDUCTASE"/>
    <property type="match status" value="1"/>
</dbReference>
<dbReference type="Pfam" id="PF01451">
    <property type="entry name" value="LMWPc"/>
    <property type="match status" value="1"/>
</dbReference>
<dbReference type="InterPro" id="IPR036196">
    <property type="entry name" value="Ptyr_pPase_sf"/>
</dbReference>